<organism evidence="1 2">
    <name type="scientific">Escherichia phage altidsur</name>
    <dbReference type="NCBI Taxonomy" id="2696381"/>
    <lineage>
        <taxon>Viruses</taxon>
        <taxon>Duplodnaviria</taxon>
        <taxon>Heunggongvirae</taxon>
        <taxon>Uroviricota</taxon>
        <taxon>Caudoviricetes</taxon>
        <taxon>Autographivirales</taxon>
        <taxon>Autoscriptoviridae</taxon>
        <taxon>Stentvirinae</taxon>
        <taxon>Bonnellvirus</taxon>
        <taxon>Bonnellvirus altidsur</taxon>
    </lineage>
</organism>
<evidence type="ECO:0000313" key="1">
    <source>
        <dbReference type="EMBL" id="QHR65321.1"/>
    </source>
</evidence>
<protein>
    <submittedName>
        <fullName evidence="1">Uncharacterized protein</fullName>
    </submittedName>
</protein>
<keyword evidence="2" id="KW-1185">Reference proteome</keyword>
<dbReference type="EMBL" id="MN850568">
    <property type="protein sequence ID" value="QHR65321.1"/>
    <property type="molecule type" value="Genomic_DNA"/>
</dbReference>
<dbReference type="Proteomes" id="UP000464308">
    <property type="component" value="Segment"/>
</dbReference>
<reference evidence="2" key="1">
    <citation type="submission" date="2019-12" db="EMBL/GenBank/DDBJ databases">
        <authorList>
            <person name="Olsen N.S."/>
            <person name="Junco L.M.F."/>
            <person name="Kot W."/>
            <person name="Hansen L.H."/>
        </authorList>
    </citation>
    <scope>NUCLEOTIDE SEQUENCE [LARGE SCALE GENOMIC DNA]</scope>
</reference>
<sequence>MDSSRRPLSTAFHTRRLALGKVRATVGDTDTVSLYTSAVAIGGAADTFEVNQFATGNKHTLLVYPSSINAIHADTHVTGLINKEFPVAIHFVVGSGCCTVVFTDAFLHELRQNAYRVRGNVTLLVEELNVQRAIWHKRVGRLEAFWCLGLVKCGDSATDTVGGYVSRQAEHRLNSLASRCDKHRAGAECGFTNAQDTVGQLRRCECFHTILRHVRVLEDYSLQLLAVRGRHLRHFLRGSNVTRCDACLEQVLLSI</sequence>
<gene>
    <name evidence="1" type="ORF">altidsur_54</name>
</gene>
<proteinExistence type="predicted"/>
<name>A0A6B9WMP8_9CAUD</name>
<accession>A0A6B9WMP8</accession>
<evidence type="ECO:0000313" key="2">
    <source>
        <dbReference type="Proteomes" id="UP000464308"/>
    </source>
</evidence>